<comment type="caution">
    <text evidence="1">The sequence shown here is derived from an EMBL/GenBank/DDBJ whole genome shotgun (WGS) entry which is preliminary data.</text>
</comment>
<evidence type="ECO:0000313" key="2">
    <source>
        <dbReference type="Proteomes" id="UP001171508"/>
    </source>
</evidence>
<accession>A0AAP4Q262</accession>
<gene>
    <name evidence="1" type="ORF">PJV92_11045</name>
</gene>
<reference evidence="1" key="2">
    <citation type="submission" date="2023-01" db="EMBL/GenBank/DDBJ databases">
        <authorList>
            <person name="Uljanovas D."/>
        </authorList>
    </citation>
    <scope>NUCLEOTIDE SEQUENCE</scope>
    <source>
        <strain evidence="1">H19</strain>
    </source>
</reference>
<sequence>MVQENKFKDTALIVLSCDNYSDLWKPFIDTFYDNWIDCPFNIYLLSNEKECSDSRVNSLLSGDDLDWSSSLRKGINQLTEKNLFFFLEDAFLSKKVDNEEFIKKYNFFIDNELNYLRLRPSPKPDINYNKDFGELSKESMYRVSLYSSFWKKELFLEILKDGESAWEFEINGTKRSSKYDKFFSSKKEFFHIIHGVERGKWINNSLSILKQNGYVIESNRELLYKNSIDELFNVSLVKIKHKFLDLFPSSKRESAIMFFGNIKRFLFKR</sequence>
<dbReference type="Proteomes" id="UP001171508">
    <property type="component" value="Unassembled WGS sequence"/>
</dbReference>
<proteinExistence type="predicted"/>
<name>A0AAP4Q262_9BACT</name>
<reference evidence="1" key="1">
    <citation type="journal article" date="2023" name="Microorganisms">
        <title>Genomic Characterization of Arcobacter butzleri Strains Isolated from Various Sources in Lithuania.</title>
        <authorList>
            <person name="Uljanovas D."/>
            <person name="Golz G."/>
            <person name="Fleischmann S."/>
            <person name="Kudirkiene E."/>
            <person name="Kasetiene N."/>
            <person name="Grineviciene A."/>
            <person name="Tamuleviciene E."/>
            <person name="Aksomaitiene J."/>
            <person name="Alter T."/>
            <person name="Malakauskas M."/>
        </authorList>
    </citation>
    <scope>NUCLEOTIDE SEQUENCE</scope>
    <source>
        <strain evidence="1">H19</strain>
    </source>
</reference>
<protein>
    <submittedName>
        <fullName evidence="1">Uncharacterized protein</fullName>
    </submittedName>
</protein>
<dbReference type="AlphaFoldDB" id="A0AAP4Q262"/>
<dbReference type="RefSeq" id="WP_175531131.1">
    <property type="nucleotide sequence ID" value="NZ_JABWGL010000015.1"/>
</dbReference>
<organism evidence="1 2">
    <name type="scientific">Aliarcobacter butzleri</name>
    <dbReference type="NCBI Taxonomy" id="28197"/>
    <lineage>
        <taxon>Bacteria</taxon>
        <taxon>Pseudomonadati</taxon>
        <taxon>Campylobacterota</taxon>
        <taxon>Epsilonproteobacteria</taxon>
        <taxon>Campylobacterales</taxon>
        <taxon>Arcobacteraceae</taxon>
        <taxon>Aliarcobacter</taxon>
    </lineage>
</organism>
<evidence type="ECO:0000313" key="1">
    <source>
        <dbReference type="EMBL" id="MDN5133259.1"/>
    </source>
</evidence>
<dbReference type="EMBL" id="JAQJJM010000035">
    <property type="protein sequence ID" value="MDN5133259.1"/>
    <property type="molecule type" value="Genomic_DNA"/>
</dbReference>